<dbReference type="InterPro" id="IPR001750">
    <property type="entry name" value="ND/Mrp_TM"/>
</dbReference>
<feature type="transmembrane region" description="Helical" evidence="2">
    <location>
        <begin position="320"/>
        <end position="340"/>
    </location>
</feature>
<feature type="transmembrane region" description="Helical" evidence="2">
    <location>
        <begin position="420"/>
        <end position="445"/>
    </location>
</feature>
<dbReference type="EMBL" id="HF582854">
    <property type="protein sequence ID" value="CCQ35660.1"/>
    <property type="molecule type" value="Genomic_DNA"/>
</dbReference>
<dbReference type="OrthoDB" id="371891at2157"/>
<feature type="transmembrane region" description="Helical" evidence="2">
    <location>
        <begin position="165"/>
        <end position="193"/>
    </location>
</feature>
<feature type="transmembrane region" description="Helical" evidence="2">
    <location>
        <begin position="275"/>
        <end position="300"/>
    </location>
</feature>
<feature type="compositionally biased region" description="Acidic residues" evidence="1">
    <location>
        <begin position="533"/>
        <end position="553"/>
    </location>
</feature>
<feature type="region of interest" description="Disordered" evidence="1">
    <location>
        <begin position="456"/>
        <end position="634"/>
    </location>
</feature>
<evidence type="ECO:0000256" key="2">
    <source>
        <dbReference type="SAM" id="Phobius"/>
    </source>
</evidence>
<dbReference type="eggNOG" id="arCOG04689">
    <property type="taxonomic scope" value="Archaea"/>
</dbReference>
<proteinExistence type="predicted"/>
<dbReference type="Pfam" id="PF00361">
    <property type="entry name" value="Proton_antipo_M"/>
    <property type="match status" value="1"/>
</dbReference>
<dbReference type="PANTHER" id="PTHR43373:SF1">
    <property type="entry name" value="NA(+)_H(+) ANTIPORTER SUBUNIT A"/>
    <property type="match status" value="1"/>
</dbReference>
<feature type="compositionally biased region" description="Basic and acidic residues" evidence="1">
    <location>
        <begin position="582"/>
        <end position="592"/>
    </location>
</feature>
<gene>
    <name evidence="4" type="primary">mrpD1</name>
    <name evidence="4" type="ordered locus">Nmlp_1457</name>
</gene>
<dbReference type="eggNOG" id="arCOG01541">
    <property type="taxonomic scope" value="Archaea"/>
</dbReference>
<dbReference type="GeneID" id="14652931"/>
<feature type="domain" description="NADH:quinone oxidoreductase/Mrp antiporter transmembrane" evidence="3">
    <location>
        <begin position="129"/>
        <end position="418"/>
    </location>
</feature>
<feature type="transmembrane region" description="Helical" evidence="2">
    <location>
        <begin position="35"/>
        <end position="60"/>
    </location>
</feature>
<evidence type="ECO:0000313" key="5">
    <source>
        <dbReference type="Proteomes" id="UP000011867"/>
    </source>
</evidence>
<evidence type="ECO:0000313" key="4">
    <source>
        <dbReference type="EMBL" id="CCQ35660.1"/>
    </source>
</evidence>
<dbReference type="STRING" id="268739.Nmlp_1457"/>
<organism evidence="4 5">
    <name type="scientific">Natronomonas moolapensis (strain DSM 18674 / CECT 7526 / JCM 14361 / 8.8.11)</name>
    <dbReference type="NCBI Taxonomy" id="268739"/>
    <lineage>
        <taxon>Archaea</taxon>
        <taxon>Methanobacteriati</taxon>
        <taxon>Methanobacteriota</taxon>
        <taxon>Stenosarchaea group</taxon>
        <taxon>Halobacteria</taxon>
        <taxon>Halobacteriales</taxon>
        <taxon>Natronomonadaceae</taxon>
        <taxon>Natronomonas</taxon>
    </lineage>
</organism>
<evidence type="ECO:0000259" key="3">
    <source>
        <dbReference type="Pfam" id="PF00361"/>
    </source>
</evidence>
<dbReference type="InterPro" id="IPR050616">
    <property type="entry name" value="CPA3_Na-H_Antiporter_A"/>
</dbReference>
<sequence>MMDNFPLYAVLVSFVGMFGILAAHRRPNVREAVTIAVALAKFGIVAAMVPGVLAGETYVFSAGEFVAGIEFVLRADPLGILFAALASLLWIVTSLYSIGYMRGLDEHSQTRYFASFAASLSATMGIAFAGNLVTIFVFYELLSVATYPLVAHDGTDEARSAGRKYLAYTMFGGGVLVLAGTVLVFFLAGTVTFTPGGIEGLAEVANSNESAVQLAYLLLAVGFGVKAGLMPLHQWLPTAMVAPTPVSGLLHAVAVVKSGAFGVARVTLEVFGPEVAYRIGMGVAVSSLAAFTLLAASFIALRKDHLKQRLAYSTVSQLSYIVLGLGIFGPYGLIGALLHIPAHAFMKLTLFFCAGAAHVETHTDHISEMAGIGKRMPVVFGAFALAAAGMAGIPLFAGFVSKYYMVIGAVEMGSFAPVGYYLAGALLVSGVLNIAYFWPVVYTAFFEAEADHDAKPLVDYRPGGERRSTLVSMDGGEARGVEGRSSSVGSDGGEGRGVEGRSSSVGSDGGEAPSGEGRSSSDVASDGGRPVDDADDAEAEDSETGTDDADVDAQDLRPDFSGSPGERRDYSEPAPLVDGEYAVDKHPSDHTTPDGTDDADGAEAGESPDAVEHTHTDIDDHDASHEGPPPGGWRRLSTAEALRGEETTWFMLGPILAAVTGAILVGIIPYELGFLELIELIVEGALAGTEVPV</sequence>
<feature type="transmembrane region" description="Helical" evidence="2">
    <location>
        <begin position="214"/>
        <end position="236"/>
    </location>
</feature>
<dbReference type="AlphaFoldDB" id="M1XNY3"/>
<feature type="transmembrane region" description="Helical" evidence="2">
    <location>
        <begin position="649"/>
        <end position="670"/>
    </location>
</feature>
<dbReference type="KEGG" id="nmo:Nmlp_1457"/>
<feature type="transmembrane region" description="Helical" evidence="2">
    <location>
        <begin position="112"/>
        <end position="139"/>
    </location>
</feature>
<keyword evidence="2" id="KW-1133">Transmembrane helix</keyword>
<keyword evidence="5" id="KW-1185">Reference proteome</keyword>
<feature type="compositionally biased region" description="Basic and acidic residues" evidence="1">
    <location>
        <begin position="610"/>
        <end position="625"/>
    </location>
</feature>
<keyword evidence="2" id="KW-0472">Membrane</keyword>
<feature type="transmembrane region" description="Helical" evidence="2">
    <location>
        <begin position="6"/>
        <end position="23"/>
    </location>
</feature>
<dbReference type="PANTHER" id="PTHR43373">
    <property type="entry name" value="NA(+)/H(+) ANTIPORTER SUBUNIT"/>
    <property type="match status" value="1"/>
</dbReference>
<dbReference type="Proteomes" id="UP000011867">
    <property type="component" value="Chromosome"/>
</dbReference>
<protein>
    <submittedName>
        <fullName evidence="4">Mrp-type sodium/proton antiporter system subunit D1</fullName>
    </submittedName>
</protein>
<name>M1XNY3_NATM8</name>
<evidence type="ECO:0000256" key="1">
    <source>
        <dbReference type="SAM" id="MobiDB-lite"/>
    </source>
</evidence>
<feature type="transmembrane region" description="Helical" evidence="2">
    <location>
        <begin position="80"/>
        <end position="100"/>
    </location>
</feature>
<dbReference type="RefSeq" id="WP_015408504.1">
    <property type="nucleotide sequence ID" value="NC_020388.1"/>
</dbReference>
<dbReference type="HOGENOM" id="CLU_007100_9_3_2"/>
<dbReference type="PRINTS" id="PR01434">
    <property type="entry name" value="NADHDHGNASE5"/>
</dbReference>
<keyword evidence="2" id="KW-0812">Transmembrane</keyword>
<feature type="transmembrane region" description="Helical" evidence="2">
    <location>
        <begin position="378"/>
        <end position="400"/>
    </location>
</feature>
<dbReference type="NCBIfam" id="NF005561">
    <property type="entry name" value="PRK07234.1-1"/>
    <property type="match status" value="1"/>
</dbReference>
<reference evidence="4 5" key="1">
    <citation type="journal article" date="2013" name="Genome Announc.">
        <title>Genome of the haloarchaeon Natronomonas moolapensis, a neutrophilic member of a previously haloalkaliphilic genus.</title>
        <authorList>
            <person name="Dyall-Smith M.L."/>
            <person name="Pfeiffer F."/>
            <person name="Oberwinkler T."/>
            <person name="Klee K."/>
            <person name="Rampp M."/>
            <person name="Palm P."/>
            <person name="Gross K."/>
            <person name="Schuster S.C."/>
            <person name="Oesterhelt D."/>
        </authorList>
    </citation>
    <scope>NUCLEOTIDE SEQUENCE [LARGE SCALE GENOMIC DNA]</scope>
    <source>
        <strain evidence="5">DSM 18674 / JCM 14361 / 8.8.11</strain>
    </source>
</reference>
<feature type="transmembrane region" description="Helical" evidence="2">
    <location>
        <begin position="248"/>
        <end position="268"/>
    </location>
</feature>
<feature type="compositionally biased region" description="Basic and acidic residues" evidence="1">
    <location>
        <begin position="456"/>
        <end position="468"/>
    </location>
</feature>
<accession>M1XNY3</accession>